<dbReference type="Gene3D" id="3.40.50.12370">
    <property type="match status" value="1"/>
</dbReference>
<organism evidence="2 4">
    <name type="scientific">Haloarcula argentinensis</name>
    <dbReference type="NCBI Taxonomy" id="43776"/>
    <lineage>
        <taxon>Archaea</taxon>
        <taxon>Methanobacteriati</taxon>
        <taxon>Methanobacteriota</taxon>
        <taxon>Stenosarchaea group</taxon>
        <taxon>Halobacteria</taxon>
        <taxon>Halobacteriales</taxon>
        <taxon>Haloarculaceae</taxon>
        <taxon>Haloarcula</taxon>
    </lineage>
</organism>
<dbReference type="InterPro" id="IPR006016">
    <property type="entry name" value="UspA"/>
</dbReference>
<dbReference type="RefSeq" id="WP_229727328.1">
    <property type="nucleotide sequence ID" value="NZ_BAABDY010000007.1"/>
</dbReference>
<reference evidence="2" key="1">
    <citation type="journal article" date="2014" name="Int. J. Syst. Evol. Microbiol.">
        <title>Complete genome sequence of Corynebacterium casei LMG S-19264T (=DSM 44701T), isolated from a smear-ripened cheese.</title>
        <authorList>
            <consortium name="US DOE Joint Genome Institute (JGI-PGF)"/>
            <person name="Walter F."/>
            <person name="Albersmeier A."/>
            <person name="Kalinowski J."/>
            <person name="Ruckert C."/>
        </authorList>
    </citation>
    <scope>NUCLEOTIDE SEQUENCE</scope>
    <source>
        <strain evidence="2">JCM 15759</strain>
    </source>
</reference>
<name>A0A830FW13_HALAR</name>
<dbReference type="Proteomes" id="UP000656367">
    <property type="component" value="Unassembled WGS sequence"/>
</dbReference>
<keyword evidence="5" id="KW-1185">Reference proteome</keyword>
<evidence type="ECO:0000313" key="4">
    <source>
        <dbReference type="Proteomes" id="UP000656367"/>
    </source>
</evidence>
<evidence type="ECO:0000313" key="3">
    <source>
        <dbReference type="EMBL" id="MDS0255581.1"/>
    </source>
</evidence>
<sequence>MADSGEPAEASEGLLEMTASILNDVETTRRRIESDDVAGSIVEATADVDMTVIGASRESMLQQLVVGAIPETVGRRAQSTVIMAKRDLGITSFVTRWLRGYRR</sequence>
<dbReference type="Pfam" id="PF00582">
    <property type="entry name" value="Usp"/>
    <property type="match status" value="1"/>
</dbReference>
<dbReference type="SUPFAM" id="SSF52402">
    <property type="entry name" value="Adenine nucleotide alpha hydrolases-like"/>
    <property type="match status" value="1"/>
</dbReference>
<reference evidence="3 5" key="3">
    <citation type="submission" date="2022-06" db="EMBL/GenBank/DDBJ databases">
        <title>Haloarcula sp. a new haloarchaeum isolate from saline soil.</title>
        <authorList>
            <person name="Strakova D."/>
            <person name="Galisteo C."/>
            <person name="Sanchez-Porro C."/>
            <person name="Ventosa A."/>
        </authorList>
    </citation>
    <scope>NUCLEOTIDE SEQUENCE [LARGE SCALE GENOMIC DNA]</scope>
    <source>
        <strain evidence="3 5">JCM 15760</strain>
    </source>
</reference>
<dbReference type="EMBL" id="JAMQCP010000004">
    <property type="protein sequence ID" value="MDS0255581.1"/>
    <property type="molecule type" value="Genomic_DNA"/>
</dbReference>
<gene>
    <name evidence="2" type="ORF">GCM10009006_31190</name>
    <name evidence="3" type="ORF">NC662_17850</name>
</gene>
<comment type="caution">
    <text evidence="2">The sequence shown here is derived from an EMBL/GenBank/DDBJ whole genome shotgun (WGS) entry which is preliminary data.</text>
</comment>
<evidence type="ECO:0000259" key="1">
    <source>
        <dbReference type="Pfam" id="PF00582"/>
    </source>
</evidence>
<evidence type="ECO:0000313" key="5">
    <source>
        <dbReference type="Proteomes" id="UP001248536"/>
    </source>
</evidence>
<proteinExistence type="predicted"/>
<protein>
    <submittedName>
        <fullName evidence="3">Universal stress protein</fullName>
    </submittedName>
</protein>
<feature type="domain" description="UspA" evidence="1">
    <location>
        <begin position="21"/>
        <end position="84"/>
    </location>
</feature>
<accession>A0A830FW13</accession>
<dbReference type="Proteomes" id="UP001248536">
    <property type="component" value="Unassembled WGS sequence"/>
</dbReference>
<dbReference type="EMBL" id="BMON01000003">
    <property type="protein sequence ID" value="GGM47764.1"/>
    <property type="molecule type" value="Genomic_DNA"/>
</dbReference>
<reference evidence="2" key="2">
    <citation type="submission" date="2020-09" db="EMBL/GenBank/DDBJ databases">
        <authorList>
            <person name="Sun Q."/>
            <person name="Ohkuma M."/>
        </authorList>
    </citation>
    <scope>NUCLEOTIDE SEQUENCE</scope>
    <source>
        <strain evidence="2">JCM 15759</strain>
    </source>
</reference>
<evidence type="ECO:0000313" key="2">
    <source>
        <dbReference type="EMBL" id="GGM47764.1"/>
    </source>
</evidence>
<dbReference type="AlphaFoldDB" id="A0A830FW13"/>